<dbReference type="Pfam" id="PF08889">
    <property type="entry name" value="WbqC"/>
    <property type="match status" value="1"/>
</dbReference>
<name>A0A1G7D0X2_RHOCA</name>
<dbReference type="Proteomes" id="UP000183812">
    <property type="component" value="Unassembled WGS sequence"/>
</dbReference>
<protein>
    <submittedName>
        <fullName evidence="1">WbqC-like protein family protein</fullName>
    </submittedName>
</protein>
<reference evidence="1 2" key="1">
    <citation type="submission" date="2016-10" db="EMBL/GenBank/DDBJ databases">
        <authorList>
            <person name="de Groot N.N."/>
        </authorList>
    </citation>
    <scope>NUCLEOTIDE SEQUENCE [LARGE SCALE GENOMIC DNA]</scope>
    <source>
        <strain evidence="2">DSM 938 / 37b4</strain>
    </source>
</reference>
<gene>
    <name evidence="1" type="ORF">SAMN04244550_00449</name>
</gene>
<evidence type="ECO:0000313" key="1">
    <source>
        <dbReference type="EMBL" id="SDE45252.1"/>
    </source>
</evidence>
<accession>A0A1G7D0X2</accession>
<dbReference type="RefSeq" id="WP_074552623.1">
    <property type="nucleotide sequence ID" value="NZ_CP119563.1"/>
</dbReference>
<evidence type="ECO:0000313" key="2">
    <source>
        <dbReference type="Proteomes" id="UP000183812"/>
    </source>
</evidence>
<proteinExistence type="predicted"/>
<dbReference type="InterPro" id="IPR014985">
    <property type="entry name" value="WbqC"/>
</dbReference>
<dbReference type="OrthoDB" id="3611744at2"/>
<sequence>MTTIAVMQPYFFPYGGYYRLLAAADVFVILDCVQFPRRGRVHRCALPGAGRWITLPLDPAPRDSLISAMRLAPDAASRLWPQCRKLPGPLPADTPLRRQVLDLLQTPEGPLVPYLERSLRIVAEALDFGCRICRGSDLDLPAALNAQERILDIVRRQGGTRYLNAPGGTALYDRAVFSRAGIDLNFLPPYTGKHPCFLPALFERTVAELRADIVEG</sequence>
<dbReference type="AlphaFoldDB" id="A0A1G7D0X2"/>
<organism evidence="1 2">
    <name type="scientific">Rhodobacter capsulatus</name>
    <name type="common">Rhodopseudomonas capsulata</name>
    <dbReference type="NCBI Taxonomy" id="1061"/>
    <lineage>
        <taxon>Bacteria</taxon>
        <taxon>Pseudomonadati</taxon>
        <taxon>Pseudomonadota</taxon>
        <taxon>Alphaproteobacteria</taxon>
        <taxon>Rhodobacterales</taxon>
        <taxon>Rhodobacter group</taxon>
        <taxon>Rhodobacter</taxon>
    </lineage>
</organism>
<dbReference type="EMBL" id="FNAY01000001">
    <property type="protein sequence ID" value="SDE45252.1"/>
    <property type="molecule type" value="Genomic_DNA"/>
</dbReference>